<dbReference type="KEGG" id="csol:105365417"/>
<evidence type="ECO:0000313" key="15">
    <source>
        <dbReference type="RefSeq" id="XP_011501870.1"/>
    </source>
</evidence>
<feature type="compositionally biased region" description="Basic and acidic residues" evidence="10">
    <location>
        <begin position="1640"/>
        <end position="1654"/>
    </location>
</feature>
<reference evidence="15" key="1">
    <citation type="submission" date="2025-08" db="UniProtKB">
        <authorList>
            <consortium name="RefSeq"/>
        </authorList>
    </citation>
    <scope>IDENTIFICATION</scope>
</reference>
<feature type="active site" description="Proton donor/acceptor" evidence="9">
    <location>
        <position position="305"/>
    </location>
</feature>
<dbReference type="InterPro" id="IPR008969">
    <property type="entry name" value="CarboxyPept-like_regulatory"/>
</dbReference>
<dbReference type="GO" id="GO:0005615">
    <property type="term" value="C:extracellular space"/>
    <property type="evidence" value="ECO:0007669"/>
    <property type="project" value="TreeGrafter"/>
</dbReference>
<dbReference type="InterPro" id="IPR057246">
    <property type="entry name" value="CARBOXYPEPT_ZN_1"/>
</dbReference>
<evidence type="ECO:0000256" key="12">
    <source>
        <dbReference type="SAM" id="SignalP"/>
    </source>
</evidence>
<comment type="caution">
    <text evidence="9">Lacks conserved residue(s) required for the propagation of feature annotation.</text>
</comment>
<proteinExistence type="inferred from homology"/>
<dbReference type="SUPFAM" id="SSF49464">
    <property type="entry name" value="Carboxypeptidase regulatory domain-like"/>
    <property type="match status" value="4"/>
</dbReference>
<protein>
    <submittedName>
        <fullName evidence="15">Carboxypeptidase D-like</fullName>
    </submittedName>
</protein>
<dbReference type="Proteomes" id="UP000695007">
    <property type="component" value="Unplaced"/>
</dbReference>
<dbReference type="FunFam" id="3.40.630.10:FF:000020">
    <property type="entry name" value="Carboxypeptidase D"/>
    <property type="match status" value="1"/>
</dbReference>
<feature type="signal peptide" evidence="12">
    <location>
        <begin position="1"/>
        <end position="19"/>
    </location>
</feature>
<keyword evidence="6" id="KW-0378">Hydrolase</keyword>
<name>A0AAJ7DZ94_9HYME</name>
<feature type="region of interest" description="Disordered" evidence="10">
    <location>
        <begin position="1620"/>
        <end position="1654"/>
    </location>
</feature>
<accession>A0AAJ7DZ94</accession>
<dbReference type="PROSITE" id="PS00132">
    <property type="entry name" value="CARBOXYPEPT_ZN_1"/>
    <property type="match status" value="2"/>
</dbReference>
<comment type="similarity">
    <text evidence="2 9">Belongs to the peptidase M14 family.</text>
</comment>
<dbReference type="PANTHER" id="PTHR11532">
    <property type="entry name" value="PROTEASE M14 CARBOXYPEPTIDASE"/>
    <property type="match status" value="1"/>
</dbReference>
<evidence type="ECO:0000256" key="5">
    <source>
        <dbReference type="ARBA" id="ARBA00022723"/>
    </source>
</evidence>
<dbReference type="Pfam" id="PF00246">
    <property type="entry name" value="Peptidase_M14"/>
    <property type="match status" value="3"/>
</dbReference>
<dbReference type="PROSITE" id="PS00133">
    <property type="entry name" value="CARBOXYPEPT_ZN_2"/>
    <property type="match status" value="1"/>
</dbReference>
<dbReference type="SMART" id="SM00631">
    <property type="entry name" value="Zn_pept"/>
    <property type="match status" value="2"/>
</dbReference>
<keyword evidence="8" id="KW-0325">Glycoprotein</keyword>
<keyword evidence="11" id="KW-0812">Transmembrane</keyword>
<dbReference type="InterPro" id="IPR057247">
    <property type="entry name" value="CARBOXYPEPT_ZN_2"/>
</dbReference>
<keyword evidence="12" id="KW-0732">Signal</keyword>
<keyword evidence="7" id="KW-0862">Zinc</keyword>
<evidence type="ECO:0000256" key="1">
    <source>
        <dbReference type="ARBA" id="ARBA00001947"/>
    </source>
</evidence>
<dbReference type="GO" id="GO:0008270">
    <property type="term" value="F:zinc ion binding"/>
    <property type="evidence" value="ECO:0007669"/>
    <property type="project" value="InterPro"/>
</dbReference>
<feature type="domain" description="Peptidase M14" evidence="13">
    <location>
        <begin position="1177"/>
        <end position="1457"/>
    </location>
</feature>
<keyword evidence="14" id="KW-1185">Reference proteome</keyword>
<dbReference type="InterPro" id="IPR050753">
    <property type="entry name" value="Peptidase_M14_domain"/>
</dbReference>
<dbReference type="RefSeq" id="XP_011501870.1">
    <property type="nucleotide sequence ID" value="XM_011503568.1"/>
</dbReference>
<evidence type="ECO:0000256" key="9">
    <source>
        <dbReference type="PROSITE-ProRule" id="PRU01379"/>
    </source>
</evidence>
<dbReference type="Gene3D" id="3.40.630.10">
    <property type="entry name" value="Zn peptidases"/>
    <property type="match status" value="5"/>
</dbReference>
<organism evidence="14 15">
    <name type="scientific">Ceratosolen solmsi marchali</name>
    <dbReference type="NCBI Taxonomy" id="326594"/>
    <lineage>
        <taxon>Eukaryota</taxon>
        <taxon>Metazoa</taxon>
        <taxon>Ecdysozoa</taxon>
        <taxon>Arthropoda</taxon>
        <taxon>Hexapoda</taxon>
        <taxon>Insecta</taxon>
        <taxon>Pterygota</taxon>
        <taxon>Neoptera</taxon>
        <taxon>Endopterygota</taxon>
        <taxon>Hymenoptera</taxon>
        <taxon>Apocrita</taxon>
        <taxon>Proctotrupomorpha</taxon>
        <taxon>Chalcidoidea</taxon>
        <taxon>Agaonidae</taxon>
        <taxon>Agaoninae</taxon>
        <taxon>Ceratosolen</taxon>
    </lineage>
</organism>
<keyword evidence="5" id="KW-0479">Metal-binding</keyword>
<evidence type="ECO:0000259" key="13">
    <source>
        <dbReference type="PROSITE" id="PS52035"/>
    </source>
</evidence>
<evidence type="ECO:0000256" key="7">
    <source>
        <dbReference type="ARBA" id="ARBA00022833"/>
    </source>
</evidence>
<evidence type="ECO:0000313" key="14">
    <source>
        <dbReference type="Proteomes" id="UP000695007"/>
    </source>
</evidence>
<keyword evidence="3" id="KW-0121">Carboxypeptidase</keyword>
<keyword evidence="4" id="KW-0645">Protease</keyword>
<dbReference type="GeneID" id="105365417"/>
<dbReference type="PROSITE" id="PS52035">
    <property type="entry name" value="PEPTIDASE_M14"/>
    <property type="match status" value="4"/>
</dbReference>
<dbReference type="CDD" id="cd03868">
    <property type="entry name" value="M14_CPD_I"/>
    <property type="match status" value="1"/>
</dbReference>
<evidence type="ECO:0000256" key="11">
    <source>
        <dbReference type="SAM" id="Phobius"/>
    </source>
</evidence>
<dbReference type="Gene3D" id="2.60.40.1120">
    <property type="entry name" value="Carboxypeptidase-like, regulatory domain"/>
    <property type="match status" value="4"/>
</dbReference>
<comment type="cofactor">
    <cofactor evidence="1">
        <name>Zn(2+)</name>
        <dbReference type="ChEBI" id="CHEBI:29105"/>
    </cofactor>
</comment>
<dbReference type="PRINTS" id="PR00765">
    <property type="entry name" value="CRBOXYPTASEA"/>
</dbReference>
<sequence length="1654" mass="186816">MALFTVFAFAFSVLVYCNAYSLRSTSNFNEDFVVPHYTHYDELKAVFKNLSQQFPSFAKLHSIGKSVEGRDLLILEISENVAERKLGEPMVKYVANMHGDEPVGRELMIFLAKYLLYNYGKDQRVTRLVNNTDIFIMPSLNPDGFEKSKEGMCNSLENYTGRENANHVDLNRNFPDQFDSRFNHVKGGKLIAGRQSETIAMMTLIVNQPFVLSANFHGGAVVASYPFDSGIVHDCCEESKSPDDKLFKYLAHVYADNNLAMRMGNTCPSEVFYGGITNGAQWYKVQGGMQDFNYARSNAFEVTFELSCCKYPFASLLPGYWRTNKESLLKYIEQAHIGIKGLVTDTNGQPVGDANIVVVGIAKNITSTNRGEYWRLLLPGTYTVYASAWGYAPSNPQRVIVKKGNAEIVNFVLKKLPFQEQQGNFENYYYEVVGSRDENGFYESPNFSYHNYLALKKFLEELHDNYPNITRLYSIGKSVKGRELYVLEITKEPSKHDPEKPDVRYVGNIHGNEVVGREVLLLLCKYLCENYGTDSRITRILNGIKLHVLPSLNPDGYELANENDYSGNVGRSNAHGIVIDDNFAQYEKHQNESSIETEVLSIIKWMSEMEFVLSGTFHGGPTITSNYPYGTIITSKREHLLDSSPEEDVFAMLTNLYVSGQPSTSKNGQCPDYSTDYIVPVGVNKSDGMHRTIGAFEEYSYRHHHTFDIAIEMGCYKYPKATRLHEYWRDNLESLLRFIEAAKRGLYGSVRSSIGGPIANAEIKIQGRKVTISTSSSGHYRWLLPPGNYTVTANASNYEPLTQNVKVPSDNGELRLDFTLIRNDPYHWIHLNDYDLRDNLKNGYLKNKELNESYKKLEMQKPSVAEFKADDSPISAAIHSFKITNHVGNSEETKIRIGFIGGLFASQPIGREILIRFARHILRASQEEIPFVTKLLDRIVLYLIPAVDPAFDKITDSCNPAVNDEVGKRLYSAKRGSQLDVVTNALEQLFLTEDFDALVLFGGGSGINVSYASNNIDFFKDFVTYYQKSVQISKCETQYDDIKNVQNYIKDKYKIPVMSFSLSCCKYPEAQLVPIIWRENLLPLKNLIKRLSTGVLIAVRDSDNNPLREAIVRVGASVYNVSKNMAYFKAILPSGIYDVAFSCKGYGDQSAMIIVRDGELTRLNIILIRSDSTTDKNQHILENRNEEYQVLNDLNIKYPKISTLHEIGVSKNGHKIMALEIHPKNNLKNAIDRPSMVFSAGAATRSFVTSKIIIHLATHILTNYNIDSQIINYVQNFSIFVVPTLNPDSNNKESCSYIPENILQFPRESGKIEYYENARTIAKWLDRVKPIVVVNLRVGSLHIEIPYGSRLGKNSQKPYITDDEEILQRLALAYTLNHPSMSLVNSRCGSRVIVENSGMAHMGVASRGTINDSLLDYLYLKAGALPLEAYIACCDGDDDIRVWMENKRSLLAVVSEAAKNVAGYVVNEANEPVVGATLTHDHSTHRIQSQTNGAYWLLLPPGTHSIEIDAPGFYQLSKSVNVTDERNTGKLILKLKRITNIVGMPRVVFIITTGAVLIVLMIGCIFAITKYQSKHLKDKNSRRPYAFSLLRDGNAFFDDDEKEVQIFKRPCKEYKEELSKVEPYFDNDDNSSSDEGSDLEFIRPDREWQGKVPE</sequence>
<feature type="domain" description="Peptidase M14" evidence="13">
    <location>
        <begin position="843"/>
        <end position="1091"/>
    </location>
</feature>
<keyword evidence="11" id="KW-0472">Membrane</keyword>
<feature type="domain" description="Peptidase M14" evidence="13">
    <location>
        <begin position="36"/>
        <end position="335"/>
    </location>
</feature>
<dbReference type="CTD" id="30998"/>
<dbReference type="InterPro" id="IPR000834">
    <property type="entry name" value="Peptidase_M14"/>
</dbReference>
<dbReference type="CDD" id="cd11308">
    <property type="entry name" value="Peptidase_M14NE-CP-C_like"/>
    <property type="match status" value="3"/>
</dbReference>
<evidence type="ECO:0000256" key="8">
    <source>
        <dbReference type="ARBA" id="ARBA00023180"/>
    </source>
</evidence>
<dbReference type="Pfam" id="PF13620">
    <property type="entry name" value="CarboxypepD_reg"/>
    <property type="match status" value="3"/>
</dbReference>
<dbReference type="GO" id="GO:0016485">
    <property type="term" value="P:protein processing"/>
    <property type="evidence" value="ECO:0007669"/>
    <property type="project" value="TreeGrafter"/>
</dbReference>
<evidence type="ECO:0000256" key="2">
    <source>
        <dbReference type="ARBA" id="ARBA00005988"/>
    </source>
</evidence>
<feature type="transmembrane region" description="Helical" evidence="11">
    <location>
        <begin position="1547"/>
        <end position="1569"/>
    </location>
</feature>
<dbReference type="GO" id="GO:0006518">
    <property type="term" value="P:peptide metabolic process"/>
    <property type="evidence" value="ECO:0007669"/>
    <property type="project" value="TreeGrafter"/>
</dbReference>
<feature type="active site" description="Proton donor/acceptor" evidence="9">
    <location>
        <position position="712"/>
    </location>
</feature>
<feature type="compositionally biased region" description="Acidic residues" evidence="10">
    <location>
        <begin position="1625"/>
        <end position="1638"/>
    </location>
</feature>
<dbReference type="GO" id="GO:0004181">
    <property type="term" value="F:metallocarboxypeptidase activity"/>
    <property type="evidence" value="ECO:0007669"/>
    <property type="project" value="InterPro"/>
</dbReference>
<feature type="domain" description="Peptidase M14" evidence="13">
    <location>
        <begin position="448"/>
        <end position="742"/>
    </location>
</feature>
<evidence type="ECO:0000256" key="6">
    <source>
        <dbReference type="ARBA" id="ARBA00022801"/>
    </source>
</evidence>
<evidence type="ECO:0000256" key="3">
    <source>
        <dbReference type="ARBA" id="ARBA00022645"/>
    </source>
</evidence>
<dbReference type="PANTHER" id="PTHR11532:SF57">
    <property type="entry name" value="CARBOXYPEPTIDASE D, B"/>
    <property type="match status" value="1"/>
</dbReference>
<evidence type="ECO:0000256" key="10">
    <source>
        <dbReference type="SAM" id="MobiDB-lite"/>
    </source>
</evidence>
<gene>
    <name evidence="15" type="primary">LOC105365417</name>
</gene>
<feature type="chain" id="PRO_5042568263" evidence="12">
    <location>
        <begin position="20"/>
        <end position="1654"/>
    </location>
</feature>
<evidence type="ECO:0000256" key="4">
    <source>
        <dbReference type="ARBA" id="ARBA00022670"/>
    </source>
</evidence>
<dbReference type="SUPFAM" id="SSF53187">
    <property type="entry name" value="Zn-dependent exopeptidases"/>
    <property type="match status" value="4"/>
</dbReference>
<keyword evidence="11" id="KW-1133">Transmembrane helix</keyword>